<sequence length="66" mass="7527">MPLSVQIVSVADKFEAMTSLWRQYKKPVTAKEAIDELWRMQIFHPTVIEAIALAVAQTELIPEKKS</sequence>
<evidence type="ECO:0000313" key="1">
    <source>
        <dbReference type="EMBL" id="ABP67036.1"/>
    </source>
</evidence>
<dbReference type="Gene3D" id="1.10.3210.10">
    <property type="entry name" value="Hypothetical protein af1432"/>
    <property type="match status" value="1"/>
</dbReference>
<name>A4XJF1_CALS8</name>
<dbReference type="eggNOG" id="COG3437">
    <property type="taxonomic scope" value="Bacteria"/>
</dbReference>
<keyword evidence="2" id="KW-1185">Reference proteome</keyword>
<proteinExistence type="predicted"/>
<organism evidence="1 2">
    <name type="scientific">Caldicellulosiruptor saccharolyticus (strain ATCC 43494 / DSM 8903 / Tp8T 6331)</name>
    <dbReference type="NCBI Taxonomy" id="351627"/>
    <lineage>
        <taxon>Bacteria</taxon>
        <taxon>Bacillati</taxon>
        <taxon>Bacillota</taxon>
        <taxon>Bacillota incertae sedis</taxon>
        <taxon>Caldicellulosiruptorales</taxon>
        <taxon>Caldicellulosiruptoraceae</taxon>
        <taxon>Caldicellulosiruptor</taxon>
    </lineage>
</organism>
<gene>
    <name evidence="1" type="ordered locus">Csac_1435</name>
</gene>
<dbReference type="SUPFAM" id="SSF109604">
    <property type="entry name" value="HD-domain/PDEase-like"/>
    <property type="match status" value="1"/>
</dbReference>
<dbReference type="HOGENOM" id="CLU_2822956_0_0_9"/>
<dbReference type="EMBL" id="CP000679">
    <property type="protein sequence ID" value="ABP67036.1"/>
    <property type="molecule type" value="Genomic_DNA"/>
</dbReference>
<dbReference type="RefSeq" id="WP_011916972.1">
    <property type="nucleotide sequence ID" value="NC_009437.1"/>
</dbReference>
<evidence type="ECO:0000313" key="2">
    <source>
        <dbReference type="Proteomes" id="UP000000256"/>
    </source>
</evidence>
<dbReference type="KEGG" id="csc:Csac_1435"/>
<reference evidence="1 2" key="1">
    <citation type="journal article" date="2008" name="Appl. Environ. Microbiol.">
        <title>Hydrogenomics of the extremely thermophilic bacterium Caldicellulosiruptor saccharolyticus.</title>
        <authorList>
            <person name="van de Werken H.J."/>
            <person name="Verhaart M.R."/>
            <person name="VanFossen A.L."/>
            <person name="Willquist K."/>
            <person name="Lewis D.L."/>
            <person name="Nichols J.D."/>
            <person name="Goorissen H.P."/>
            <person name="Mongodin E.F."/>
            <person name="Nelson K.E."/>
            <person name="van Niel E.W."/>
            <person name="Stams A.J."/>
            <person name="Ward D.E."/>
            <person name="de Vos W.M."/>
            <person name="van der Oost J."/>
            <person name="Kelly R.M."/>
            <person name="Kengen S.W."/>
        </authorList>
    </citation>
    <scope>NUCLEOTIDE SEQUENCE [LARGE SCALE GENOMIC DNA]</scope>
    <source>
        <strain evidence="2">ATCC 43494 / DSM 8903 / Tp8T 6331</strain>
    </source>
</reference>
<protein>
    <submittedName>
        <fullName evidence="1">Response regulator receiver protein</fullName>
    </submittedName>
</protein>
<dbReference type="AlphaFoldDB" id="A4XJF1"/>
<dbReference type="Proteomes" id="UP000000256">
    <property type="component" value="Chromosome"/>
</dbReference>
<dbReference type="STRING" id="351627.Csac_1435"/>
<accession>A4XJF1</accession>